<dbReference type="PANTHER" id="PTHR43252:SF2">
    <property type="entry name" value="TRANSCRIPTION REGULATOR, PADR-LIKE FAMILY"/>
    <property type="match status" value="1"/>
</dbReference>
<dbReference type="PANTHER" id="PTHR43252">
    <property type="entry name" value="TRANSCRIPTIONAL REGULATOR YQJI"/>
    <property type="match status" value="1"/>
</dbReference>
<feature type="domain" description="Transcription regulator PadR N-terminal" evidence="1">
    <location>
        <begin position="69"/>
        <end position="138"/>
    </location>
</feature>
<sequence>MNDAEIPPTAEPASVRAFEPVLPRAEPALAPVPSLPAAPMALQAVTPAAAVTAVRPHKAGRGDIRSAALTLLAEQPANGYQIIQYIAERSHGSWRPSPGAVYPALQGLEQEGLAEQFEGAGAGRKSYRLTEAGRKHVAEQRGRLEALWDNLAAAVDERAVEINTLCEHVVTAVRHALHDADDERYDRTRQVLLDARRSLYRLLAEQDD</sequence>
<gene>
    <name evidence="2" type="ORF">GCM10011579_053400</name>
</gene>
<organism evidence="2 3">
    <name type="scientific">Streptomyces albiflavescens</name>
    <dbReference type="NCBI Taxonomy" id="1623582"/>
    <lineage>
        <taxon>Bacteria</taxon>
        <taxon>Bacillati</taxon>
        <taxon>Actinomycetota</taxon>
        <taxon>Actinomycetes</taxon>
        <taxon>Kitasatosporales</taxon>
        <taxon>Streptomycetaceae</taxon>
        <taxon>Streptomyces</taxon>
    </lineage>
</organism>
<dbReference type="InterPro" id="IPR005149">
    <property type="entry name" value="Tscrpt_reg_PadR_N"/>
</dbReference>
<protein>
    <recommendedName>
        <fullName evidence="1">Transcription regulator PadR N-terminal domain-containing protein</fullName>
    </recommendedName>
</protein>
<evidence type="ECO:0000259" key="1">
    <source>
        <dbReference type="Pfam" id="PF03551"/>
    </source>
</evidence>
<dbReference type="InterPro" id="IPR036388">
    <property type="entry name" value="WH-like_DNA-bd_sf"/>
</dbReference>
<dbReference type="AlphaFoldDB" id="A0A918D737"/>
<keyword evidence="3" id="KW-1185">Reference proteome</keyword>
<dbReference type="EMBL" id="BMMM01000010">
    <property type="protein sequence ID" value="GGN74387.1"/>
    <property type="molecule type" value="Genomic_DNA"/>
</dbReference>
<evidence type="ECO:0000313" key="3">
    <source>
        <dbReference type="Proteomes" id="UP000600365"/>
    </source>
</evidence>
<comment type="caution">
    <text evidence="2">The sequence shown here is derived from an EMBL/GenBank/DDBJ whole genome shotgun (WGS) entry which is preliminary data.</text>
</comment>
<dbReference type="Gene3D" id="1.10.10.10">
    <property type="entry name" value="Winged helix-like DNA-binding domain superfamily/Winged helix DNA-binding domain"/>
    <property type="match status" value="1"/>
</dbReference>
<dbReference type="Pfam" id="PF03551">
    <property type="entry name" value="PadR"/>
    <property type="match status" value="1"/>
</dbReference>
<dbReference type="SUPFAM" id="SSF46785">
    <property type="entry name" value="Winged helix' DNA-binding domain"/>
    <property type="match status" value="1"/>
</dbReference>
<reference evidence="2 3" key="1">
    <citation type="journal article" date="2014" name="Int. J. Syst. Evol. Microbiol.">
        <title>Complete genome sequence of Corynebacterium casei LMG S-19264T (=DSM 44701T), isolated from a smear-ripened cheese.</title>
        <authorList>
            <consortium name="US DOE Joint Genome Institute (JGI-PGF)"/>
            <person name="Walter F."/>
            <person name="Albersmeier A."/>
            <person name="Kalinowski J."/>
            <person name="Ruckert C."/>
        </authorList>
    </citation>
    <scope>NUCLEOTIDE SEQUENCE [LARGE SCALE GENOMIC DNA]</scope>
    <source>
        <strain evidence="2 3">CGMCC 4.7111</strain>
    </source>
</reference>
<dbReference type="Proteomes" id="UP000600365">
    <property type="component" value="Unassembled WGS sequence"/>
</dbReference>
<dbReference type="InterPro" id="IPR036390">
    <property type="entry name" value="WH_DNA-bd_sf"/>
</dbReference>
<name>A0A918D737_9ACTN</name>
<accession>A0A918D737</accession>
<dbReference type="RefSeq" id="WP_189188611.1">
    <property type="nucleotide sequence ID" value="NZ_BMMM01000010.1"/>
</dbReference>
<proteinExistence type="predicted"/>
<evidence type="ECO:0000313" key="2">
    <source>
        <dbReference type="EMBL" id="GGN74387.1"/>
    </source>
</evidence>